<evidence type="ECO:0000256" key="4">
    <source>
        <dbReference type="ARBA" id="ARBA00023146"/>
    </source>
</evidence>
<dbReference type="GO" id="GO:0004812">
    <property type="term" value="F:aminoacyl-tRNA ligase activity"/>
    <property type="evidence" value="ECO:0007669"/>
    <property type="project" value="UniProtKB-KW"/>
</dbReference>
<reference evidence="5 6" key="1">
    <citation type="submission" date="2017-03" db="EMBL/GenBank/DDBJ databases">
        <title>Characterization of Campylobacter jejuni water isolates.</title>
        <authorList>
            <person name="Nilsson A."/>
            <person name="Skarp A."/>
            <person name="Johansson C."/>
            <person name="Kaden R."/>
            <person name="Engstrand L."/>
            <person name="Rautelin H."/>
        </authorList>
    </citation>
    <scope>NUCLEOTIDE SEQUENCE [LARGE SCALE GENOMIC DNA]</scope>
    <source>
        <strain evidence="5 6">VA12</strain>
    </source>
</reference>
<evidence type="ECO:0000256" key="1">
    <source>
        <dbReference type="ARBA" id="ARBA00022598"/>
    </source>
</evidence>
<evidence type="ECO:0000256" key="3">
    <source>
        <dbReference type="ARBA" id="ARBA00022840"/>
    </source>
</evidence>
<dbReference type="GO" id="GO:0006418">
    <property type="term" value="P:tRNA aminoacylation for protein translation"/>
    <property type="evidence" value="ECO:0007669"/>
    <property type="project" value="InterPro"/>
</dbReference>
<keyword evidence="4" id="KW-0030">Aminoacyl-tRNA synthetase</keyword>
<dbReference type="Proteomes" id="UP000194235">
    <property type="component" value="Unassembled WGS sequence"/>
</dbReference>
<dbReference type="EMBL" id="NAAF01000024">
    <property type="protein sequence ID" value="OSY74973.1"/>
    <property type="molecule type" value="Genomic_DNA"/>
</dbReference>
<dbReference type="Gene3D" id="1.20.120.1910">
    <property type="entry name" value="Cysteine-tRNA ligase, C-terminal anti-codon recognition domain"/>
    <property type="match status" value="1"/>
</dbReference>
<organism evidence="5 6">
    <name type="scientific">Campylobacter jejuni</name>
    <dbReference type="NCBI Taxonomy" id="197"/>
    <lineage>
        <taxon>Bacteria</taxon>
        <taxon>Pseudomonadati</taxon>
        <taxon>Campylobacterota</taxon>
        <taxon>Epsilonproteobacteria</taxon>
        <taxon>Campylobacterales</taxon>
        <taxon>Campylobacteraceae</taxon>
        <taxon>Campylobacter</taxon>
    </lineage>
</organism>
<keyword evidence="2" id="KW-0547">Nucleotide-binding</keyword>
<evidence type="ECO:0000256" key="2">
    <source>
        <dbReference type="ARBA" id="ARBA00022741"/>
    </source>
</evidence>
<keyword evidence="1 5" id="KW-0436">Ligase</keyword>
<dbReference type="GO" id="GO:0005524">
    <property type="term" value="F:ATP binding"/>
    <property type="evidence" value="ECO:0007669"/>
    <property type="project" value="UniProtKB-KW"/>
</dbReference>
<protein>
    <submittedName>
        <fullName evidence="5">Cysteine--tRNA ligase</fullName>
    </submittedName>
</protein>
<evidence type="ECO:0000313" key="6">
    <source>
        <dbReference type="Proteomes" id="UP000194235"/>
    </source>
</evidence>
<dbReference type="AlphaFoldDB" id="A0AAX0NK36"/>
<accession>A0AAX0NK36</accession>
<gene>
    <name evidence="5" type="ORF">B5Y32_08605</name>
</gene>
<name>A0AAX0NK36_CAMJU</name>
<dbReference type="SUPFAM" id="SSF47323">
    <property type="entry name" value="Anticodon-binding domain of a subclass of class I aminoacyl-tRNA synthetases"/>
    <property type="match status" value="1"/>
</dbReference>
<comment type="caution">
    <text evidence="5">The sequence shown here is derived from an EMBL/GenBank/DDBJ whole genome shotgun (WGS) entry which is preliminary data.</text>
</comment>
<evidence type="ECO:0000313" key="5">
    <source>
        <dbReference type="EMBL" id="OSY74973.1"/>
    </source>
</evidence>
<proteinExistence type="predicted"/>
<keyword evidence="3" id="KW-0067">ATP-binding</keyword>
<dbReference type="InterPro" id="IPR009080">
    <property type="entry name" value="tRNAsynth_Ia_anticodon-bd"/>
</dbReference>
<feature type="non-terminal residue" evidence="5">
    <location>
        <position position="1"/>
    </location>
</feature>
<sequence>LLDDFISSANLELDKESKNKILKQNIKEALSELAKIFGFGFMDTTLYFQWGVSKEEREEIEKLILERTEAKKNKDFNTADAIREQLSSKKITLLDTPNGTIWEKINA</sequence>